<evidence type="ECO:0000259" key="1">
    <source>
        <dbReference type="Pfam" id="PF07727"/>
    </source>
</evidence>
<evidence type="ECO:0000313" key="2">
    <source>
        <dbReference type="EMBL" id="GFD45502.1"/>
    </source>
</evidence>
<reference evidence="2" key="1">
    <citation type="journal article" date="2019" name="Sci. Rep.">
        <title>Draft genome of Tanacetum cinerariifolium, the natural source of mosquito coil.</title>
        <authorList>
            <person name="Yamashiro T."/>
            <person name="Shiraishi A."/>
            <person name="Satake H."/>
            <person name="Nakayama K."/>
        </authorList>
    </citation>
    <scope>NUCLEOTIDE SEQUENCE</scope>
</reference>
<dbReference type="EMBL" id="BKCJ011649961">
    <property type="protein sequence ID" value="GFD45502.1"/>
    <property type="molecule type" value="Genomic_DNA"/>
</dbReference>
<comment type="caution">
    <text evidence="2">The sequence shown here is derived from an EMBL/GenBank/DDBJ whole genome shotgun (WGS) entry which is preliminary data.</text>
</comment>
<sequence>MDVKTAFLNDNLREEVYVSQPDRFVDVDNLNHVYKLKKALYGLKQAPRT</sequence>
<dbReference type="Pfam" id="PF07727">
    <property type="entry name" value="RVT_2"/>
    <property type="match status" value="1"/>
</dbReference>
<protein>
    <submittedName>
        <fullName evidence="2">Copia protein</fullName>
    </submittedName>
</protein>
<feature type="domain" description="Reverse transcriptase Ty1/copia-type" evidence="1">
    <location>
        <begin position="1"/>
        <end position="48"/>
    </location>
</feature>
<gene>
    <name evidence="2" type="ORF">Tci_917471</name>
</gene>
<dbReference type="AlphaFoldDB" id="A0A699WBJ3"/>
<organism evidence="2">
    <name type="scientific">Tanacetum cinerariifolium</name>
    <name type="common">Dalmatian daisy</name>
    <name type="synonym">Chrysanthemum cinerariifolium</name>
    <dbReference type="NCBI Taxonomy" id="118510"/>
    <lineage>
        <taxon>Eukaryota</taxon>
        <taxon>Viridiplantae</taxon>
        <taxon>Streptophyta</taxon>
        <taxon>Embryophyta</taxon>
        <taxon>Tracheophyta</taxon>
        <taxon>Spermatophyta</taxon>
        <taxon>Magnoliopsida</taxon>
        <taxon>eudicotyledons</taxon>
        <taxon>Gunneridae</taxon>
        <taxon>Pentapetalae</taxon>
        <taxon>asterids</taxon>
        <taxon>campanulids</taxon>
        <taxon>Asterales</taxon>
        <taxon>Asteraceae</taxon>
        <taxon>Asteroideae</taxon>
        <taxon>Anthemideae</taxon>
        <taxon>Anthemidinae</taxon>
        <taxon>Tanacetum</taxon>
    </lineage>
</organism>
<accession>A0A699WBJ3</accession>
<name>A0A699WBJ3_TANCI</name>
<dbReference type="InterPro" id="IPR013103">
    <property type="entry name" value="RVT_2"/>
</dbReference>
<feature type="non-terminal residue" evidence="2">
    <location>
        <position position="49"/>
    </location>
</feature>
<proteinExistence type="predicted"/>